<feature type="transmembrane region" description="Helical" evidence="1">
    <location>
        <begin position="41"/>
        <end position="62"/>
    </location>
</feature>
<dbReference type="Proteomes" id="UP000186002">
    <property type="component" value="Unassembled WGS sequence"/>
</dbReference>
<name>A0A1M7LBI8_9HYPH</name>
<dbReference type="Gene3D" id="3.20.20.450">
    <property type="entry name" value="EAL domain"/>
    <property type="match status" value="1"/>
</dbReference>
<feature type="transmembrane region" description="Helical" evidence="1">
    <location>
        <begin position="160"/>
        <end position="183"/>
    </location>
</feature>
<evidence type="ECO:0000256" key="1">
    <source>
        <dbReference type="SAM" id="Phobius"/>
    </source>
</evidence>
<dbReference type="GO" id="GO:0071111">
    <property type="term" value="F:cyclic-guanylate-specific phosphodiesterase activity"/>
    <property type="evidence" value="ECO:0007669"/>
    <property type="project" value="InterPro"/>
</dbReference>
<proteinExistence type="predicted"/>
<feature type="transmembrane region" description="Helical" evidence="1">
    <location>
        <begin position="69"/>
        <end position="88"/>
    </location>
</feature>
<dbReference type="STRING" id="735517.SAMN05444272_3148"/>
<evidence type="ECO:0000259" key="2">
    <source>
        <dbReference type="PROSITE" id="PS50883"/>
    </source>
</evidence>
<dbReference type="CDD" id="cd01948">
    <property type="entry name" value="EAL"/>
    <property type="match status" value="1"/>
</dbReference>
<dbReference type="InterPro" id="IPR035919">
    <property type="entry name" value="EAL_sf"/>
</dbReference>
<keyword evidence="1" id="KW-0472">Membrane</keyword>
<dbReference type="SMART" id="SM00052">
    <property type="entry name" value="EAL"/>
    <property type="match status" value="1"/>
</dbReference>
<feature type="transmembrane region" description="Helical" evidence="1">
    <location>
        <begin position="119"/>
        <end position="140"/>
    </location>
</feature>
<sequence length="445" mass="48973">MSSWTEAGVKNTRARNLILFGGFACVAASSVWGIFYASKSYWCLFGINLVTVSAGLAMIFLSFGNHIRFAGIIMAHALVFTVTMSSLSDVPVDALPRSVYMNMLPVSAAIFFLFNREGIYLRVILPVLSLLIFLAFSINVPQLSHFELIAPVPPSMAGVWINNITGIVATAIVAVMMQANINARRTMESDMRRGIARGEFHLHYQPQADRHGAVFGVEALLRWNHSARGNVSPMEFIPLAEETGLVIPIGDWVLRMACAQLVQWSKSPETAHLTIAVNVSAVQFRQPDFVEQVKSIVLVSGARPEGLKLELTESALAEDPDVVLERMQALRDFGIQWSLDDFGTGYSSLSSLKRFPFDQIKIDQSFIRDLLADGRNMAIVDTIIRLAQSLDLAIIAEGVETEAQLKALHAAGCPHYQGYLFGKPLPAAELDKIFLSERKAVRAFG</sequence>
<dbReference type="EMBL" id="FRBW01000003">
    <property type="protein sequence ID" value="SHM75333.1"/>
    <property type="molecule type" value="Genomic_DNA"/>
</dbReference>
<gene>
    <name evidence="3" type="ORF">SAMN05444272_3148</name>
</gene>
<dbReference type="InterPro" id="IPR050706">
    <property type="entry name" value="Cyclic-di-GMP_PDE-like"/>
</dbReference>
<feature type="domain" description="EAL" evidence="2">
    <location>
        <begin position="184"/>
        <end position="438"/>
    </location>
</feature>
<feature type="transmembrane region" description="Helical" evidence="1">
    <location>
        <begin position="94"/>
        <end position="114"/>
    </location>
</feature>
<dbReference type="FunFam" id="3.20.20.450:FF:000001">
    <property type="entry name" value="Cyclic di-GMP phosphodiesterase yahA"/>
    <property type="match status" value="1"/>
</dbReference>
<protein>
    <submittedName>
        <fullName evidence="3">EAL domain, c-di-GMP-specific phosphodiesterase class I (Or its enzymatically inactive variant)</fullName>
    </submittedName>
</protein>
<accession>A0A1M7LBI8</accession>
<dbReference type="PANTHER" id="PTHR33121">
    <property type="entry name" value="CYCLIC DI-GMP PHOSPHODIESTERASE PDEF"/>
    <property type="match status" value="1"/>
</dbReference>
<dbReference type="InterPro" id="IPR001633">
    <property type="entry name" value="EAL_dom"/>
</dbReference>
<feature type="transmembrane region" description="Helical" evidence="1">
    <location>
        <begin position="17"/>
        <end position="35"/>
    </location>
</feature>
<dbReference type="SUPFAM" id="SSF141868">
    <property type="entry name" value="EAL domain-like"/>
    <property type="match status" value="1"/>
</dbReference>
<keyword evidence="1" id="KW-1133">Transmembrane helix</keyword>
<evidence type="ECO:0000313" key="3">
    <source>
        <dbReference type="EMBL" id="SHM75333.1"/>
    </source>
</evidence>
<dbReference type="AlphaFoldDB" id="A0A1M7LBI8"/>
<dbReference type="PANTHER" id="PTHR33121:SF71">
    <property type="entry name" value="OXYGEN SENSOR PROTEIN DOSP"/>
    <property type="match status" value="1"/>
</dbReference>
<reference evidence="3 4" key="1">
    <citation type="submission" date="2016-11" db="EMBL/GenBank/DDBJ databases">
        <authorList>
            <person name="Jaros S."/>
            <person name="Januszkiewicz K."/>
            <person name="Wedrychowicz H."/>
        </authorList>
    </citation>
    <scope>NUCLEOTIDE SEQUENCE [LARGE SCALE GENOMIC DNA]</scope>
    <source>
        <strain evidence="3 4">DSM 22153</strain>
    </source>
</reference>
<keyword evidence="4" id="KW-1185">Reference proteome</keyword>
<keyword evidence="1" id="KW-0812">Transmembrane</keyword>
<organism evidence="3 4">
    <name type="scientific">Roseibium suaedae</name>
    <dbReference type="NCBI Taxonomy" id="735517"/>
    <lineage>
        <taxon>Bacteria</taxon>
        <taxon>Pseudomonadati</taxon>
        <taxon>Pseudomonadota</taxon>
        <taxon>Alphaproteobacteria</taxon>
        <taxon>Hyphomicrobiales</taxon>
        <taxon>Stappiaceae</taxon>
        <taxon>Roseibium</taxon>
    </lineage>
</organism>
<dbReference type="PROSITE" id="PS50883">
    <property type="entry name" value="EAL"/>
    <property type="match status" value="1"/>
</dbReference>
<evidence type="ECO:0000313" key="4">
    <source>
        <dbReference type="Proteomes" id="UP000186002"/>
    </source>
</evidence>
<dbReference type="Pfam" id="PF00563">
    <property type="entry name" value="EAL"/>
    <property type="match status" value="1"/>
</dbReference>